<dbReference type="EMBL" id="JAVYJV010000002">
    <property type="protein sequence ID" value="KAK4377598.1"/>
    <property type="molecule type" value="Genomic_DNA"/>
</dbReference>
<protein>
    <submittedName>
        <fullName evidence="2">Uncharacterized protein</fullName>
    </submittedName>
</protein>
<evidence type="ECO:0000313" key="3">
    <source>
        <dbReference type="Proteomes" id="UP001291623"/>
    </source>
</evidence>
<comment type="caution">
    <text evidence="2">The sequence shown here is derived from an EMBL/GenBank/DDBJ whole genome shotgun (WGS) entry which is preliminary data.</text>
</comment>
<organism evidence="2 3">
    <name type="scientific">Anisodus tanguticus</name>
    <dbReference type="NCBI Taxonomy" id="243964"/>
    <lineage>
        <taxon>Eukaryota</taxon>
        <taxon>Viridiplantae</taxon>
        <taxon>Streptophyta</taxon>
        <taxon>Embryophyta</taxon>
        <taxon>Tracheophyta</taxon>
        <taxon>Spermatophyta</taxon>
        <taxon>Magnoliopsida</taxon>
        <taxon>eudicotyledons</taxon>
        <taxon>Gunneridae</taxon>
        <taxon>Pentapetalae</taxon>
        <taxon>asterids</taxon>
        <taxon>lamiids</taxon>
        <taxon>Solanales</taxon>
        <taxon>Solanaceae</taxon>
        <taxon>Solanoideae</taxon>
        <taxon>Hyoscyameae</taxon>
        <taxon>Anisodus</taxon>
    </lineage>
</organism>
<gene>
    <name evidence="2" type="ORF">RND71_003894</name>
</gene>
<evidence type="ECO:0000313" key="2">
    <source>
        <dbReference type="EMBL" id="KAK4377598.1"/>
    </source>
</evidence>
<evidence type="ECO:0000256" key="1">
    <source>
        <dbReference type="SAM" id="MobiDB-lite"/>
    </source>
</evidence>
<keyword evidence="3" id="KW-1185">Reference proteome</keyword>
<name>A0AAE1SXL7_9SOLA</name>
<accession>A0AAE1SXL7</accession>
<dbReference type="Proteomes" id="UP001291623">
    <property type="component" value="Unassembled WGS sequence"/>
</dbReference>
<proteinExistence type="predicted"/>
<feature type="region of interest" description="Disordered" evidence="1">
    <location>
        <begin position="1"/>
        <end position="20"/>
    </location>
</feature>
<dbReference type="AlphaFoldDB" id="A0AAE1SXL7"/>
<reference evidence="2" key="1">
    <citation type="submission" date="2023-12" db="EMBL/GenBank/DDBJ databases">
        <title>Genome assembly of Anisodus tanguticus.</title>
        <authorList>
            <person name="Wang Y.-J."/>
        </authorList>
    </citation>
    <scope>NUCLEOTIDE SEQUENCE</scope>
    <source>
        <strain evidence="2">KB-2021</strain>
        <tissue evidence="2">Leaf</tissue>
    </source>
</reference>
<sequence>MEIGERGHSRQAKKNKQQWTYSTLIREKNNAHGSESRIKSAPQLKHNRKTLSIILYLIKYVINGSSPLSRKNVRNGKIFRDNNTNMHASQAINKAIQYKFMNEKSKCSPTKTTLYIKTSTNLNMDGSCMGNPGKGV</sequence>